<evidence type="ECO:0000313" key="2">
    <source>
        <dbReference type="Proteomes" id="UP000298616"/>
    </source>
</evidence>
<dbReference type="EMBL" id="CP028923">
    <property type="protein sequence ID" value="QCK14002.1"/>
    <property type="molecule type" value="Genomic_DNA"/>
</dbReference>
<dbReference type="KEGG" id="fpf:DCC35_04165"/>
<dbReference type="RefSeq" id="WP_137089596.1">
    <property type="nucleotide sequence ID" value="NZ_CP028923.1"/>
</dbReference>
<reference evidence="1 2" key="1">
    <citation type="submission" date="2018-04" db="EMBL/GenBank/DDBJ databases">
        <title>Complete genome uncultured novel isolate.</title>
        <authorList>
            <person name="Merlino G."/>
        </authorList>
    </citation>
    <scope>NUCLEOTIDE SEQUENCE [LARGE SCALE GENOMIC DNA]</scope>
    <source>
        <strain evidence="2">R1DC9</strain>
    </source>
</reference>
<dbReference type="AlphaFoldDB" id="A0A4D7JMW0"/>
<dbReference type="Proteomes" id="UP000298616">
    <property type="component" value="Chromosome"/>
</dbReference>
<keyword evidence="2" id="KW-1185">Reference proteome</keyword>
<name>A0A4D7JMW0_9BACT</name>
<proteinExistence type="predicted"/>
<evidence type="ECO:0000313" key="1">
    <source>
        <dbReference type="EMBL" id="QCK14002.1"/>
    </source>
</evidence>
<sequence length="261" mass="29634">MYLHRITIAFIIGLIILASPGGFAQKNNTVLIPVNNTCLAVITDDQIVFKDALSNVDKKLPTRNRNQLVFYGGNEVITFDKFSQTVYFLDGNLNLVRELSLFDYSNFSIDYLFYKGFDVFTAISINEKKVSNIDLKTGEVLEVSDNELSKLGQNSIVIPTRIPTALISDNKLIYVTDSGIDIREDHLFDKVIGFQGKDLLLHSVDGENFIFNLKANHLFECDGLEIDYQEKDSIRIMDGKLYYYTAQGLLLPLSTQIYRCR</sequence>
<accession>A0A4D7JMW0</accession>
<organism evidence="1 2">
    <name type="scientific">Mangrovivirga cuniculi</name>
    <dbReference type="NCBI Taxonomy" id="2715131"/>
    <lineage>
        <taxon>Bacteria</taxon>
        <taxon>Pseudomonadati</taxon>
        <taxon>Bacteroidota</taxon>
        <taxon>Cytophagia</taxon>
        <taxon>Cytophagales</taxon>
        <taxon>Mangrovivirgaceae</taxon>
        <taxon>Mangrovivirga</taxon>
    </lineage>
</organism>
<gene>
    <name evidence="1" type="ORF">DCC35_04165</name>
</gene>
<protein>
    <submittedName>
        <fullName evidence="1">Uncharacterized protein</fullName>
    </submittedName>
</protein>